<reference evidence="2" key="2">
    <citation type="submission" date="2018-11" db="EMBL/GenBank/DDBJ databases">
        <title>Trombidioid mite genomics.</title>
        <authorList>
            <person name="Dong X."/>
        </authorList>
    </citation>
    <scope>NUCLEOTIDE SEQUENCE</scope>
    <source>
        <strain evidence="2">UoL-WK</strain>
    </source>
</reference>
<accession>A0A3S3NQV7</accession>
<dbReference type="STRING" id="1965070.A0A3S3NQV7"/>
<name>A0A3S3NQV7_9ACAR</name>
<comment type="caution">
    <text evidence="2">The sequence shown here is derived from an EMBL/GenBank/DDBJ whole genome shotgun (WGS) entry which is preliminary data.</text>
</comment>
<dbReference type="EMBL" id="NCKU01003425">
    <property type="protein sequence ID" value="RWS07540.1"/>
    <property type="molecule type" value="Genomic_DNA"/>
</dbReference>
<dbReference type="InterPro" id="IPR002347">
    <property type="entry name" value="SDR_fam"/>
</dbReference>
<dbReference type="PANTHER" id="PTHR43975:SF2">
    <property type="entry name" value="EG:BACR7A4.14 PROTEIN-RELATED"/>
    <property type="match status" value="1"/>
</dbReference>
<protein>
    <submittedName>
        <fullName evidence="2">3-oxoacyl-[acyl-carrier-protein] reductase FabG-like protein</fullName>
    </submittedName>
</protein>
<dbReference type="PRINTS" id="PR00080">
    <property type="entry name" value="SDRFAMILY"/>
</dbReference>
<proteinExistence type="predicted"/>
<dbReference type="OrthoDB" id="47007at2759"/>
<dbReference type="InterPro" id="IPR036291">
    <property type="entry name" value="NAD(P)-bd_dom_sf"/>
</dbReference>
<feature type="non-terminal residue" evidence="2">
    <location>
        <position position="1"/>
    </location>
</feature>
<dbReference type="PANTHER" id="PTHR43975">
    <property type="entry name" value="ZGC:101858"/>
    <property type="match status" value="1"/>
</dbReference>
<dbReference type="PRINTS" id="PR00081">
    <property type="entry name" value="GDHRDH"/>
</dbReference>
<dbReference type="EMBL" id="NCKU01003426">
    <property type="protein sequence ID" value="RWS07537.1"/>
    <property type="molecule type" value="Genomic_DNA"/>
</dbReference>
<dbReference type="SUPFAM" id="SSF51735">
    <property type="entry name" value="NAD(P)-binding Rossmann-fold domains"/>
    <property type="match status" value="1"/>
</dbReference>
<evidence type="ECO:0000313" key="1">
    <source>
        <dbReference type="EMBL" id="RWS07537.1"/>
    </source>
</evidence>
<sequence>TQKQASSVLKMSSNLLADLQHKVALVTGSSSGIGEASVKLFSELGAQVVITGRNEQKVSRVAQECEQLSPFNYKPLTVVGDLRNDDHIEQLMKKTVEKYAKIDILVNSAGSDIASLENSILDEDFLEKFDKVWRLDVTAMIKVCRLAMPYLIESKGVIVNISGNKSDHPNEAHVFAHVVGKAAIDALSRNLALEFGEKGVRVNTVNPGWTKTSLTDPFFQNTQFLEFAKSQSVLNHVAEAREMATKVAFLASNASSFVTGHHLIADGGSLLKST</sequence>
<reference evidence="2 3" key="1">
    <citation type="journal article" date="2018" name="Gigascience">
        <title>Genomes of trombidid mites reveal novel predicted allergens and laterally-transferred genes associated with secondary metabolism.</title>
        <authorList>
            <person name="Dong X."/>
            <person name="Chaisiri K."/>
            <person name="Xia D."/>
            <person name="Armstrong S.D."/>
            <person name="Fang Y."/>
            <person name="Donnelly M.J."/>
            <person name="Kadowaki T."/>
            <person name="McGarry J.W."/>
            <person name="Darby A.C."/>
            <person name="Makepeace B.L."/>
        </authorList>
    </citation>
    <scope>NUCLEOTIDE SEQUENCE [LARGE SCALE GENOMIC DNA]</scope>
    <source>
        <strain evidence="2">UoL-WK</strain>
    </source>
</reference>
<dbReference type="Proteomes" id="UP000285301">
    <property type="component" value="Unassembled WGS sequence"/>
</dbReference>
<evidence type="ECO:0000313" key="2">
    <source>
        <dbReference type="EMBL" id="RWS07540.1"/>
    </source>
</evidence>
<evidence type="ECO:0000313" key="3">
    <source>
        <dbReference type="Proteomes" id="UP000285301"/>
    </source>
</evidence>
<organism evidence="2 3">
    <name type="scientific">Dinothrombium tinctorium</name>
    <dbReference type="NCBI Taxonomy" id="1965070"/>
    <lineage>
        <taxon>Eukaryota</taxon>
        <taxon>Metazoa</taxon>
        <taxon>Ecdysozoa</taxon>
        <taxon>Arthropoda</taxon>
        <taxon>Chelicerata</taxon>
        <taxon>Arachnida</taxon>
        <taxon>Acari</taxon>
        <taxon>Acariformes</taxon>
        <taxon>Trombidiformes</taxon>
        <taxon>Prostigmata</taxon>
        <taxon>Anystina</taxon>
        <taxon>Parasitengona</taxon>
        <taxon>Trombidioidea</taxon>
        <taxon>Trombidiidae</taxon>
        <taxon>Dinothrombium</taxon>
    </lineage>
</organism>
<keyword evidence="3" id="KW-1185">Reference proteome</keyword>
<dbReference type="Pfam" id="PF13561">
    <property type="entry name" value="adh_short_C2"/>
    <property type="match status" value="1"/>
</dbReference>
<dbReference type="AlphaFoldDB" id="A0A3S3NQV7"/>
<gene>
    <name evidence="1" type="ORF">B4U79_11740</name>
    <name evidence="2" type="ORF">B4U79_12138</name>
</gene>
<dbReference type="FunFam" id="3.40.50.720:FF:000084">
    <property type="entry name" value="Short-chain dehydrogenase reductase"/>
    <property type="match status" value="1"/>
</dbReference>
<dbReference type="Gene3D" id="3.40.50.720">
    <property type="entry name" value="NAD(P)-binding Rossmann-like Domain"/>
    <property type="match status" value="1"/>
</dbReference>